<evidence type="ECO:0000313" key="2">
    <source>
        <dbReference type="EMBL" id="SCC60088.1"/>
    </source>
</evidence>
<keyword evidence="1" id="KW-1133">Transmembrane helix</keyword>
<protein>
    <recommendedName>
        <fullName evidence="4">Group-specific protein</fullName>
    </recommendedName>
</protein>
<feature type="transmembrane region" description="Helical" evidence="1">
    <location>
        <begin position="82"/>
        <end position="102"/>
    </location>
</feature>
<dbReference type="EMBL" id="FMBI01000039">
    <property type="protein sequence ID" value="SCC60088.1"/>
    <property type="molecule type" value="Genomic_DNA"/>
</dbReference>
<proteinExistence type="predicted"/>
<dbReference type="Proteomes" id="UP000195991">
    <property type="component" value="Unassembled WGS sequence"/>
</dbReference>
<accession>A0A1C4FVX9</accession>
<dbReference type="RefSeq" id="WP_087985170.1">
    <property type="nucleotide sequence ID" value="NZ_FMBI01000039.1"/>
</dbReference>
<keyword evidence="1" id="KW-0472">Membrane</keyword>
<reference evidence="2 3" key="1">
    <citation type="submission" date="2016-08" db="EMBL/GenBank/DDBJ databases">
        <authorList>
            <person name="Seilhamer J.J."/>
        </authorList>
    </citation>
    <scope>NUCLEOTIDE SEQUENCE [LARGE SCALE GENOMIC DNA]</scope>
    <source>
        <strain evidence="2 3">IEBC_T61001</strain>
    </source>
</reference>
<evidence type="ECO:0000256" key="1">
    <source>
        <dbReference type="SAM" id="Phobius"/>
    </source>
</evidence>
<dbReference type="AlphaFoldDB" id="A0A1C4FVX9"/>
<evidence type="ECO:0000313" key="3">
    <source>
        <dbReference type="Proteomes" id="UP000195991"/>
    </source>
</evidence>
<feature type="transmembrane region" description="Helical" evidence="1">
    <location>
        <begin position="31"/>
        <end position="47"/>
    </location>
</feature>
<name>A0A1C4FVX9_BACTU</name>
<organism evidence="2 3">
    <name type="scientific">Bacillus thuringiensis</name>
    <dbReference type="NCBI Taxonomy" id="1428"/>
    <lineage>
        <taxon>Bacteria</taxon>
        <taxon>Bacillati</taxon>
        <taxon>Bacillota</taxon>
        <taxon>Bacilli</taxon>
        <taxon>Bacillales</taxon>
        <taxon>Bacillaceae</taxon>
        <taxon>Bacillus</taxon>
        <taxon>Bacillus cereus group</taxon>
    </lineage>
</organism>
<gene>
    <name evidence="2" type="ORF">BTT61001_04850</name>
</gene>
<sequence length="106" mass="12045">MKVVKISLTVVVELALIYLFSKLVSWSFMETFFLGSLAIFAIMWLIIMNTHRNNITDHAISKTLTGVETGEIKPFQIVFTPYMAGTLSLVLVSFIITAIYYLPFFL</sequence>
<evidence type="ECO:0008006" key="4">
    <source>
        <dbReference type="Google" id="ProtNLM"/>
    </source>
</evidence>
<keyword evidence="1" id="KW-0812">Transmembrane</keyword>